<name>A0ABV2KUE5_9BACI</name>
<gene>
    <name evidence="2" type="ORF">ABID56_001287</name>
</gene>
<accession>A0ABV2KUE5</accession>
<dbReference type="PIRSF" id="PIRSF012509">
    <property type="entry name" value="CamS"/>
    <property type="match status" value="1"/>
</dbReference>
<protein>
    <submittedName>
        <fullName evidence="2">Protein involved in sex pheromone biosynthesis</fullName>
    </submittedName>
</protein>
<organism evidence="2 3">
    <name type="scientific">Alkalibacillus flavidus</name>
    <dbReference type="NCBI Taxonomy" id="546021"/>
    <lineage>
        <taxon>Bacteria</taxon>
        <taxon>Bacillati</taxon>
        <taxon>Bacillota</taxon>
        <taxon>Bacilli</taxon>
        <taxon>Bacillales</taxon>
        <taxon>Bacillaceae</taxon>
        <taxon>Alkalibacillus</taxon>
    </lineage>
</organism>
<dbReference type="Gene3D" id="3.10.570.10">
    <property type="entry name" value="sex pheromone staph- cam373 precursor domain"/>
    <property type="match status" value="1"/>
</dbReference>
<dbReference type="CDD" id="cd13440">
    <property type="entry name" value="CamS_repeat_2"/>
    <property type="match status" value="1"/>
</dbReference>
<evidence type="ECO:0000313" key="2">
    <source>
        <dbReference type="EMBL" id="MET3683196.1"/>
    </source>
</evidence>
<keyword evidence="1" id="KW-0732">Signal</keyword>
<sequence>MALLKKGFALLMFVIILSACTPNFNSEEEVVQDNNDEQQTQTEEEQQMIVSPDQLDTNDYRMVLPYQLSAARGTVTNQISNRYDIDEFEQGLTRLSKDTFSPDDYLFQEGQYLAENTVYDWIDDVNPDKPNDLRDELDNAEAEDDIEAIRDELETYQEKNPRVVSHILEQNFLTREEENRVEIAGMSIGIALKSKYQFSVDYGPTNDVQISEEEMLTIGKETADTIVQRIREDYEELQDIPIMVALYRENSPNASVPGSYVSKAVVEPNDMLVSDWQSLDEKTVLFPSSEAESDYYEDSEMFTGFRRDVSDFFPNYIGVIGRGFYKDGELQELSINIPVEFHGKQEINGFTQHAASLMMEHFPSYFDVEVAVESPSRQEAVLFRQAGEEDITYHIYHD</sequence>
<dbReference type="CDD" id="cd13441">
    <property type="entry name" value="CamS_repeat_1"/>
    <property type="match status" value="1"/>
</dbReference>
<dbReference type="EMBL" id="JBEPMX010000005">
    <property type="protein sequence ID" value="MET3683196.1"/>
    <property type="molecule type" value="Genomic_DNA"/>
</dbReference>
<proteinExistence type="predicted"/>
<dbReference type="PROSITE" id="PS51257">
    <property type="entry name" value="PROKAR_LIPOPROTEIN"/>
    <property type="match status" value="1"/>
</dbReference>
<dbReference type="Proteomes" id="UP001549167">
    <property type="component" value="Unassembled WGS sequence"/>
</dbReference>
<feature type="chain" id="PRO_5046868663" evidence="1">
    <location>
        <begin position="26"/>
        <end position="398"/>
    </location>
</feature>
<reference evidence="2 3" key="1">
    <citation type="submission" date="2024-06" db="EMBL/GenBank/DDBJ databases">
        <title>Genomic Encyclopedia of Type Strains, Phase IV (KMG-IV): sequencing the most valuable type-strain genomes for metagenomic binning, comparative biology and taxonomic classification.</title>
        <authorList>
            <person name="Goeker M."/>
        </authorList>
    </citation>
    <scope>NUCLEOTIDE SEQUENCE [LARGE SCALE GENOMIC DNA]</scope>
    <source>
        <strain evidence="2 3">DSM 23520</strain>
    </source>
</reference>
<keyword evidence="3" id="KW-1185">Reference proteome</keyword>
<feature type="signal peptide" evidence="1">
    <location>
        <begin position="1"/>
        <end position="25"/>
    </location>
</feature>
<comment type="caution">
    <text evidence="2">The sequence shown here is derived from an EMBL/GenBank/DDBJ whole genome shotgun (WGS) entry which is preliminary data.</text>
</comment>
<evidence type="ECO:0000313" key="3">
    <source>
        <dbReference type="Proteomes" id="UP001549167"/>
    </source>
</evidence>
<dbReference type="InterPro" id="IPR011426">
    <property type="entry name" value="CamS"/>
</dbReference>
<dbReference type="RefSeq" id="WP_354219786.1">
    <property type="nucleotide sequence ID" value="NZ_JBEPMX010000005.1"/>
</dbReference>
<evidence type="ECO:0000256" key="1">
    <source>
        <dbReference type="SAM" id="SignalP"/>
    </source>
</evidence>
<dbReference type="Pfam" id="PF07537">
    <property type="entry name" value="CamS"/>
    <property type="match status" value="1"/>
</dbReference>